<name>A0AAW1JY76_POPJA</name>
<proteinExistence type="predicted"/>
<feature type="region of interest" description="Disordered" evidence="1">
    <location>
        <begin position="13"/>
        <end position="62"/>
    </location>
</feature>
<evidence type="ECO:0000256" key="1">
    <source>
        <dbReference type="SAM" id="MobiDB-lite"/>
    </source>
</evidence>
<dbReference type="AlphaFoldDB" id="A0AAW1JY76"/>
<feature type="compositionally biased region" description="Basic and acidic residues" evidence="1">
    <location>
        <begin position="14"/>
        <end position="44"/>
    </location>
</feature>
<gene>
    <name evidence="2" type="ORF">QE152_g26330</name>
</gene>
<sequence length="148" mass="17561">MTAEQLVELFNFDKTSKEARNSDEKERDRENTINKRHAGGEKNRMTNPMHGRRHVPRSRDLRVPDVHLVNQSNNGCRAELELSVIRRQLAPRTEEECRAELELSVIRRQLAPRTEEEHHDEFFPSFHFLNPPLVARYDWPMLFSQFVK</sequence>
<dbReference type="Proteomes" id="UP001458880">
    <property type="component" value="Unassembled WGS sequence"/>
</dbReference>
<evidence type="ECO:0000313" key="3">
    <source>
        <dbReference type="Proteomes" id="UP001458880"/>
    </source>
</evidence>
<organism evidence="2 3">
    <name type="scientific">Popillia japonica</name>
    <name type="common">Japanese beetle</name>
    <dbReference type="NCBI Taxonomy" id="7064"/>
    <lineage>
        <taxon>Eukaryota</taxon>
        <taxon>Metazoa</taxon>
        <taxon>Ecdysozoa</taxon>
        <taxon>Arthropoda</taxon>
        <taxon>Hexapoda</taxon>
        <taxon>Insecta</taxon>
        <taxon>Pterygota</taxon>
        <taxon>Neoptera</taxon>
        <taxon>Endopterygota</taxon>
        <taxon>Coleoptera</taxon>
        <taxon>Polyphaga</taxon>
        <taxon>Scarabaeiformia</taxon>
        <taxon>Scarabaeidae</taxon>
        <taxon>Rutelinae</taxon>
        <taxon>Popillia</taxon>
    </lineage>
</organism>
<reference evidence="2 3" key="1">
    <citation type="journal article" date="2024" name="BMC Genomics">
        <title>De novo assembly and annotation of Popillia japonica's genome with initial clues to its potential as an invasive pest.</title>
        <authorList>
            <person name="Cucini C."/>
            <person name="Boschi S."/>
            <person name="Funari R."/>
            <person name="Cardaioli E."/>
            <person name="Iannotti N."/>
            <person name="Marturano G."/>
            <person name="Paoli F."/>
            <person name="Bruttini M."/>
            <person name="Carapelli A."/>
            <person name="Frati F."/>
            <person name="Nardi F."/>
        </authorList>
    </citation>
    <scope>NUCLEOTIDE SEQUENCE [LARGE SCALE GENOMIC DNA]</scope>
    <source>
        <strain evidence="2">DMR45628</strain>
    </source>
</reference>
<keyword evidence="3" id="KW-1185">Reference proteome</keyword>
<accession>A0AAW1JY76</accession>
<protein>
    <submittedName>
        <fullName evidence="2">Uncharacterized protein</fullName>
    </submittedName>
</protein>
<dbReference type="EMBL" id="JASPKY010000300">
    <property type="protein sequence ID" value="KAK9709904.1"/>
    <property type="molecule type" value="Genomic_DNA"/>
</dbReference>
<evidence type="ECO:0000313" key="2">
    <source>
        <dbReference type="EMBL" id="KAK9709904.1"/>
    </source>
</evidence>
<comment type="caution">
    <text evidence="2">The sequence shown here is derived from an EMBL/GenBank/DDBJ whole genome shotgun (WGS) entry which is preliminary data.</text>
</comment>